<dbReference type="InterPro" id="IPR023753">
    <property type="entry name" value="FAD/NAD-binding_dom"/>
</dbReference>
<reference evidence="7" key="1">
    <citation type="submission" date="2023-07" db="EMBL/GenBank/DDBJ databases">
        <title>Genomic Encyclopedia of Type Strains, Phase IV (KMG-IV): sequencing the most valuable type-strain genomes for metagenomic binning, comparative biology and taxonomic classification.</title>
        <authorList>
            <person name="Goeker M."/>
        </authorList>
    </citation>
    <scope>NUCLEOTIDE SEQUENCE</scope>
    <source>
        <strain evidence="7">DSM 21202</strain>
    </source>
</reference>
<dbReference type="InterPro" id="IPR013977">
    <property type="entry name" value="GcvT_C"/>
</dbReference>
<dbReference type="InterPro" id="IPR041117">
    <property type="entry name" value="SoxA_A3"/>
</dbReference>
<dbReference type="SUPFAM" id="SSF51905">
    <property type="entry name" value="FAD/NAD(P)-binding domain"/>
    <property type="match status" value="1"/>
</dbReference>
<dbReference type="GO" id="GO:0046653">
    <property type="term" value="P:tetrahydrofolate metabolic process"/>
    <property type="evidence" value="ECO:0007669"/>
    <property type="project" value="InterPro"/>
</dbReference>
<dbReference type="PANTHER" id="PTHR43757:SF2">
    <property type="entry name" value="AMINOMETHYLTRANSFERASE, MITOCHONDRIAL"/>
    <property type="match status" value="1"/>
</dbReference>
<dbReference type="InterPro" id="IPR028896">
    <property type="entry name" value="GcvT/YgfZ/DmdA"/>
</dbReference>
<dbReference type="InterPro" id="IPR027266">
    <property type="entry name" value="TrmE/GcvT-like"/>
</dbReference>
<evidence type="ECO:0000259" key="3">
    <source>
        <dbReference type="Pfam" id="PF01571"/>
    </source>
</evidence>
<evidence type="ECO:0000313" key="7">
    <source>
        <dbReference type="EMBL" id="MDQ0317683.1"/>
    </source>
</evidence>
<dbReference type="Gene3D" id="3.30.1360.120">
    <property type="entry name" value="Probable tRNA modification gtpase trme, domain 1"/>
    <property type="match status" value="1"/>
</dbReference>
<dbReference type="InterPro" id="IPR036188">
    <property type="entry name" value="FAD/NAD-bd_sf"/>
</dbReference>
<keyword evidence="8" id="KW-1185">Reference proteome</keyword>
<dbReference type="AlphaFoldDB" id="A0AAE4AUP9"/>
<dbReference type="InterPro" id="IPR042204">
    <property type="entry name" value="2Fe-2S-bd_N"/>
</dbReference>
<dbReference type="EC" id="1.5.3.1" evidence="7"/>
<dbReference type="Pfam" id="PF17806">
    <property type="entry name" value="SO_alpha_A3"/>
    <property type="match status" value="1"/>
</dbReference>
<dbReference type="NCBIfam" id="TIGR01372">
    <property type="entry name" value="soxA"/>
    <property type="match status" value="1"/>
</dbReference>
<comment type="caution">
    <text evidence="7">The sequence shown here is derived from an EMBL/GenBank/DDBJ whole genome shotgun (WGS) entry which is preliminary data.</text>
</comment>
<feature type="domain" description="Aminomethyltransferase C-terminal" evidence="5">
    <location>
        <begin position="907"/>
        <end position="993"/>
    </location>
</feature>
<evidence type="ECO:0000256" key="2">
    <source>
        <dbReference type="ARBA" id="ARBA00023002"/>
    </source>
</evidence>
<dbReference type="SUPFAM" id="SSF103025">
    <property type="entry name" value="Folate-binding domain"/>
    <property type="match status" value="1"/>
</dbReference>
<feature type="domain" description="SoxA A3" evidence="6">
    <location>
        <begin position="520"/>
        <end position="604"/>
    </location>
</feature>
<evidence type="ECO:0000259" key="4">
    <source>
        <dbReference type="Pfam" id="PF07992"/>
    </source>
</evidence>
<dbReference type="SUPFAM" id="SSF101790">
    <property type="entry name" value="Aminomethyltransferase beta-barrel domain"/>
    <property type="match status" value="1"/>
</dbReference>
<evidence type="ECO:0000259" key="6">
    <source>
        <dbReference type="Pfam" id="PF17806"/>
    </source>
</evidence>
<comment type="similarity">
    <text evidence="1">Belongs to the GcvT family.</text>
</comment>
<gene>
    <name evidence="7" type="ORF">J2S73_004169</name>
</gene>
<evidence type="ECO:0000313" key="8">
    <source>
        <dbReference type="Proteomes" id="UP001229244"/>
    </source>
</evidence>
<proteinExistence type="inferred from homology"/>
<dbReference type="PIRSF" id="PIRSF037980">
    <property type="entry name" value="SoxA"/>
    <property type="match status" value="1"/>
</dbReference>
<keyword evidence="2 7" id="KW-0560">Oxidoreductase</keyword>
<dbReference type="Pfam" id="PF07992">
    <property type="entry name" value="Pyr_redox_2"/>
    <property type="match status" value="1"/>
</dbReference>
<dbReference type="EMBL" id="JAUSUL010000007">
    <property type="protein sequence ID" value="MDQ0317683.1"/>
    <property type="molecule type" value="Genomic_DNA"/>
</dbReference>
<evidence type="ECO:0000256" key="1">
    <source>
        <dbReference type="ARBA" id="ARBA00008609"/>
    </source>
</evidence>
<dbReference type="Gene3D" id="3.10.20.440">
    <property type="entry name" value="2Fe-2S iron-sulphur cluster binding domain, sarcosine oxidase, alpha subunit, N-terminal domain"/>
    <property type="match status" value="1"/>
</dbReference>
<dbReference type="PRINTS" id="PR00368">
    <property type="entry name" value="FADPNR"/>
</dbReference>
<dbReference type="RefSeq" id="WP_306887607.1">
    <property type="nucleotide sequence ID" value="NZ_JAUSUL010000007.1"/>
</dbReference>
<feature type="domain" description="GCVT N-terminal" evidence="3">
    <location>
        <begin position="618"/>
        <end position="888"/>
    </location>
</feature>
<dbReference type="PANTHER" id="PTHR43757">
    <property type="entry name" value="AMINOMETHYLTRANSFERASE"/>
    <property type="match status" value="1"/>
</dbReference>
<sequence length="1001" mass="105992">MSGYRLPEGGALIDRARPVAFRFDGTDRSGFAGDTVASALLADGQRLFGRSFKYHRPRGILGAGVEEPNALMTLGRGASTEPNIQATISEIYQGLEAQSQNRWPSLRHDFMSWPLTILSQGFKAGFYYKTFMGPGRHAWRVYEPIIRKAAGLGRADPSFDESRYEKTNAFCDVLVVGAGPAGLAAARRAARAGLRVILADETQALGGDLFETRATVEGQPAQAWAKAVAAELDALPNVRVLTRTSVYGYYDGNVLGAVERVQDHLGDRDPDLPRQRHWTLHAGHVILAAGAIQRPIVFPGNDLPGVMLANAVERYIARYAVAPGRRAVVFGTDDSLYRSALAMVRAGIDVAAVVDARPQAPTALAAPLKAAGVPVHAGTVVTEARGSKGLSRVFLARCDEAGQPRPGGSDAVDADLLAVAGGWTPTIHLASQAGGAPQWRPDIDAFVPGAPREAWTAAGAANGTFALADVLADGLRAADAALAALGRESAAGPPIAADDPDAGTNPPLALRAVSSPTARGKAFVDFQNDVLAADVTLAHQEGYRSVEHLKRYTTLGMATDQGKTSNVNALGLMADLEGRPIPDVGTTRFRPPYTPVSLGALAGREVGDHFRPTRRTPMHDWHLAHGAEMVAAGAWMRPRAYLRAGESLTDAYIREARTVREAVGIVDVSTLGKITVQGPDAGDFLNRVYVNGFGKLPVGKARYGVMLREDGFVYDDGTTWRLAEDDFLMTTTTANAAGVLARLERHLAVDWPDMKVAVASATDQWAGLAIAGPLSREVLARIVEDVDMSDAGLPFMGVARGRIGAAPVIVARLSFSGELAYEVHCGARDGLAVWEAVFEAGQSSGLVAYGTEALGTLRIEKGHVAGAELDGRTTLADLRLEKMASSKKAFVGQALMTRPAMTAADRKVLVGLKSLDGQALRTGAHVVSDDMPDGIPSLGHVTSPTYSPALGAHIALALVSGGRERTGQHLSVVDPIRGAHPVPVEVVSHHFYDPQGDRLNG</sequence>
<dbReference type="PRINTS" id="PR00469">
    <property type="entry name" value="PNDRDTASEII"/>
</dbReference>
<dbReference type="InterPro" id="IPR006222">
    <property type="entry name" value="GCVT_N"/>
</dbReference>
<feature type="domain" description="FAD/NAD(P)-binding" evidence="4">
    <location>
        <begin position="172"/>
        <end position="434"/>
    </location>
</feature>
<dbReference type="Pfam" id="PF01571">
    <property type="entry name" value="GCV_T"/>
    <property type="match status" value="1"/>
</dbReference>
<dbReference type="Pfam" id="PF08669">
    <property type="entry name" value="GCV_T_C"/>
    <property type="match status" value="1"/>
</dbReference>
<dbReference type="GO" id="GO:0008115">
    <property type="term" value="F:sarcosine oxidase activity"/>
    <property type="evidence" value="ECO:0007669"/>
    <property type="project" value="UniProtKB-EC"/>
</dbReference>
<dbReference type="Pfam" id="PF13510">
    <property type="entry name" value="Fer2_4"/>
    <property type="match status" value="1"/>
</dbReference>
<name>A0AAE4AUP9_9HYPH</name>
<dbReference type="Proteomes" id="UP001229244">
    <property type="component" value="Unassembled WGS sequence"/>
</dbReference>
<accession>A0AAE4AUP9</accession>
<protein>
    <submittedName>
        <fullName evidence="7">Sarcosine oxidase subunit alpha</fullName>
        <ecNumber evidence="7">1.5.3.1</ecNumber>
    </submittedName>
</protein>
<evidence type="ECO:0000259" key="5">
    <source>
        <dbReference type="Pfam" id="PF08669"/>
    </source>
</evidence>
<organism evidence="7 8">
    <name type="scientific">Amorphus orientalis</name>
    <dbReference type="NCBI Taxonomy" id="649198"/>
    <lineage>
        <taxon>Bacteria</taxon>
        <taxon>Pseudomonadati</taxon>
        <taxon>Pseudomonadota</taxon>
        <taxon>Alphaproteobacteria</taxon>
        <taxon>Hyphomicrobiales</taxon>
        <taxon>Amorphaceae</taxon>
        <taxon>Amorphus</taxon>
    </lineage>
</organism>
<dbReference type="GO" id="GO:0005829">
    <property type="term" value="C:cytosol"/>
    <property type="evidence" value="ECO:0007669"/>
    <property type="project" value="TreeGrafter"/>
</dbReference>
<dbReference type="InterPro" id="IPR029043">
    <property type="entry name" value="GcvT/YgfZ_C"/>
</dbReference>
<dbReference type="InterPro" id="IPR006277">
    <property type="entry name" value="Sarcosine_oxidase_asu"/>
</dbReference>
<dbReference type="Gene3D" id="3.50.50.60">
    <property type="entry name" value="FAD/NAD(P)-binding domain"/>
    <property type="match status" value="1"/>
</dbReference>